<dbReference type="PANTHER" id="PTHR45138:SF9">
    <property type="entry name" value="DIGUANYLATE CYCLASE DGCM-RELATED"/>
    <property type="match status" value="1"/>
</dbReference>
<dbReference type="SMART" id="SM00267">
    <property type="entry name" value="GGDEF"/>
    <property type="match status" value="1"/>
</dbReference>
<dbReference type="GO" id="GO:1902201">
    <property type="term" value="P:negative regulation of bacterial-type flagellum-dependent cell motility"/>
    <property type="evidence" value="ECO:0007669"/>
    <property type="project" value="TreeGrafter"/>
</dbReference>
<keyword evidence="5" id="KW-1185">Reference proteome</keyword>
<evidence type="ECO:0000256" key="1">
    <source>
        <dbReference type="ARBA" id="ARBA00012528"/>
    </source>
</evidence>
<dbReference type="GO" id="GO:0052621">
    <property type="term" value="F:diguanylate cyclase activity"/>
    <property type="evidence" value="ECO:0007669"/>
    <property type="project" value="UniProtKB-EC"/>
</dbReference>
<dbReference type="AlphaFoldDB" id="A0A1Y4DP82"/>
<evidence type="ECO:0000313" key="4">
    <source>
        <dbReference type="EMBL" id="OUO57201.1"/>
    </source>
</evidence>
<evidence type="ECO:0000313" key="5">
    <source>
        <dbReference type="Proteomes" id="UP000196368"/>
    </source>
</evidence>
<dbReference type="GO" id="GO:0043709">
    <property type="term" value="P:cell adhesion involved in single-species biofilm formation"/>
    <property type="evidence" value="ECO:0007669"/>
    <property type="project" value="TreeGrafter"/>
</dbReference>
<dbReference type="Gene3D" id="3.30.450.40">
    <property type="match status" value="1"/>
</dbReference>
<dbReference type="SUPFAM" id="SSF55781">
    <property type="entry name" value="GAF domain-like"/>
    <property type="match status" value="1"/>
</dbReference>
<dbReference type="InterPro" id="IPR050469">
    <property type="entry name" value="Diguanylate_Cyclase"/>
</dbReference>
<dbReference type="NCBIfam" id="TIGR00254">
    <property type="entry name" value="GGDEF"/>
    <property type="match status" value="1"/>
</dbReference>
<dbReference type="InterPro" id="IPR029787">
    <property type="entry name" value="Nucleotide_cyclase"/>
</dbReference>
<organism evidence="4 5">
    <name type="scientific">Candidatus Avelusimicrobium gallicola</name>
    <dbReference type="NCBI Taxonomy" id="2562704"/>
    <lineage>
        <taxon>Bacteria</taxon>
        <taxon>Pseudomonadati</taxon>
        <taxon>Elusimicrobiota</taxon>
        <taxon>Elusimicrobia</taxon>
        <taxon>Elusimicrobiales</taxon>
        <taxon>Elusimicrobiaceae</taxon>
        <taxon>Candidatus Avelusimicrobium</taxon>
    </lineage>
</organism>
<dbReference type="Pfam" id="PF00990">
    <property type="entry name" value="GGDEF"/>
    <property type="match status" value="1"/>
</dbReference>
<dbReference type="GO" id="GO:0005886">
    <property type="term" value="C:plasma membrane"/>
    <property type="evidence" value="ECO:0007669"/>
    <property type="project" value="TreeGrafter"/>
</dbReference>
<dbReference type="SUPFAM" id="SSF55073">
    <property type="entry name" value="Nucleotide cyclase"/>
    <property type="match status" value="1"/>
</dbReference>
<reference evidence="5" key="1">
    <citation type="submission" date="2017-04" db="EMBL/GenBank/DDBJ databases">
        <title>Function of individual gut microbiota members based on whole genome sequencing of pure cultures obtained from chicken caecum.</title>
        <authorList>
            <person name="Medvecky M."/>
            <person name="Cejkova D."/>
            <person name="Polansky O."/>
            <person name="Karasova D."/>
            <person name="Kubasova T."/>
            <person name="Cizek A."/>
            <person name="Rychlik I."/>
        </authorList>
    </citation>
    <scope>NUCLEOTIDE SEQUENCE [LARGE SCALE GENOMIC DNA]</scope>
    <source>
        <strain evidence="5">An273</strain>
    </source>
</reference>
<dbReference type="EC" id="2.7.7.65" evidence="1"/>
<name>A0A1Y4DP82_9BACT</name>
<dbReference type="FunFam" id="3.30.70.270:FF:000001">
    <property type="entry name" value="Diguanylate cyclase domain protein"/>
    <property type="match status" value="1"/>
</dbReference>
<feature type="domain" description="GGDEF" evidence="3">
    <location>
        <begin position="356"/>
        <end position="492"/>
    </location>
</feature>
<protein>
    <recommendedName>
        <fullName evidence="1">diguanylate cyclase</fullName>
        <ecNumber evidence="1">2.7.7.65</ecNumber>
    </recommendedName>
</protein>
<dbReference type="InterPro" id="IPR029016">
    <property type="entry name" value="GAF-like_dom_sf"/>
</dbReference>
<dbReference type="InterPro" id="IPR000160">
    <property type="entry name" value="GGDEF_dom"/>
</dbReference>
<accession>A0A1Y4DP82</accession>
<comment type="catalytic activity">
    <reaction evidence="2">
        <text>2 GTP = 3',3'-c-di-GMP + 2 diphosphate</text>
        <dbReference type="Rhea" id="RHEA:24898"/>
        <dbReference type="ChEBI" id="CHEBI:33019"/>
        <dbReference type="ChEBI" id="CHEBI:37565"/>
        <dbReference type="ChEBI" id="CHEBI:58805"/>
        <dbReference type="EC" id="2.7.7.65"/>
    </reaction>
</comment>
<dbReference type="InterPro" id="IPR043128">
    <property type="entry name" value="Rev_trsase/Diguanyl_cyclase"/>
</dbReference>
<dbReference type="Gene3D" id="3.30.70.270">
    <property type="match status" value="1"/>
</dbReference>
<dbReference type="InterPro" id="IPR003018">
    <property type="entry name" value="GAF"/>
</dbReference>
<dbReference type="CDD" id="cd01949">
    <property type="entry name" value="GGDEF"/>
    <property type="match status" value="1"/>
</dbReference>
<gene>
    <name evidence="4" type="ORF">B5F75_00010</name>
</gene>
<dbReference type="OrthoDB" id="9759607at2"/>
<dbReference type="SMART" id="SM00065">
    <property type="entry name" value="GAF"/>
    <property type="match status" value="1"/>
</dbReference>
<sequence>MFDKKSYTLYKFHKQLNQSFQNKRELLECALPALRNLFKLDRVYFFDWQQERALLSLKMMCKKEYCMDMQEDISVLNEPVFLKQLLQNGIAESTDLSYPAIYVLVKWERPSVELKSGEVHNFMQEKVGVLRLERFRKNRVFSEQEKELIKALGEEISHNLRNTEIDQAKNQRLNISTALNDLSTIFASSLRLNDGLELILKGVQKYFRFDRVRLYLTDSEGSKIKSVLGVDISGKVTQQDGKTLPAGEENLLKEVFDSMATYRANRSVIYIPLKVQRNKVGFLAFDNILSRRRIGYMDFISLQQFASQMALSIDNARLFERVQELSNYDELTKLPVRRYFNEKFAEEIYRSKRFDLTMSLIIMDIDWFKQINDGYGHQIGDWALKEVSRVIRTSLRQTDVPCRFGGDEMVIMLPRTNGEEAKIIAKRLKDRIGAITLPERYTEGKEVHLSISQGISSFPFDGQTPDVLLEKADKALYVVKQNGRGSFAVYREVADQVVS</sequence>
<dbReference type="Proteomes" id="UP000196368">
    <property type="component" value="Unassembled WGS sequence"/>
</dbReference>
<dbReference type="EMBL" id="NFJD01000001">
    <property type="protein sequence ID" value="OUO57201.1"/>
    <property type="molecule type" value="Genomic_DNA"/>
</dbReference>
<comment type="caution">
    <text evidence="4">The sequence shown here is derived from an EMBL/GenBank/DDBJ whole genome shotgun (WGS) entry which is preliminary data.</text>
</comment>
<evidence type="ECO:0000256" key="2">
    <source>
        <dbReference type="ARBA" id="ARBA00034247"/>
    </source>
</evidence>
<dbReference type="RefSeq" id="WP_087286105.1">
    <property type="nucleotide sequence ID" value="NZ_NFJD01000001.1"/>
</dbReference>
<dbReference type="PANTHER" id="PTHR45138">
    <property type="entry name" value="REGULATORY COMPONENTS OF SENSORY TRANSDUCTION SYSTEM"/>
    <property type="match status" value="1"/>
</dbReference>
<dbReference type="PROSITE" id="PS50887">
    <property type="entry name" value="GGDEF"/>
    <property type="match status" value="1"/>
</dbReference>
<evidence type="ECO:0000259" key="3">
    <source>
        <dbReference type="PROSITE" id="PS50887"/>
    </source>
</evidence>
<proteinExistence type="predicted"/>